<reference evidence="2" key="1">
    <citation type="journal article" date="2014" name="Int. J. Syst. Evol. Microbiol.">
        <title>Complete genome sequence of Corynebacterium casei LMG S-19264T (=DSM 44701T), isolated from a smear-ripened cheese.</title>
        <authorList>
            <consortium name="US DOE Joint Genome Institute (JGI-PGF)"/>
            <person name="Walter F."/>
            <person name="Albersmeier A."/>
            <person name="Kalinowski J."/>
            <person name="Ruckert C."/>
        </authorList>
    </citation>
    <scope>NUCLEOTIDE SEQUENCE</scope>
    <source>
        <strain evidence="2">CGMCC 1.7081</strain>
    </source>
</reference>
<evidence type="ECO:0000313" key="2">
    <source>
        <dbReference type="EMBL" id="GHH01725.1"/>
    </source>
</evidence>
<reference evidence="2" key="2">
    <citation type="submission" date="2020-09" db="EMBL/GenBank/DDBJ databases">
        <authorList>
            <person name="Sun Q."/>
            <person name="Zhou Y."/>
        </authorList>
    </citation>
    <scope>NUCLEOTIDE SEQUENCE</scope>
    <source>
        <strain evidence="2">CGMCC 1.7081</strain>
    </source>
</reference>
<keyword evidence="3" id="KW-1185">Reference proteome</keyword>
<organism evidence="2 3">
    <name type="scientific">Pseudodonghicola xiamenensis</name>
    <dbReference type="NCBI Taxonomy" id="337702"/>
    <lineage>
        <taxon>Bacteria</taxon>
        <taxon>Pseudomonadati</taxon>
        <taxon>Pseudomonadota</taxon>
        <taxon>Alphaproteobacteria</taxon>
        <taxon>Rhodobacterales</taxon>
        <taxon>Paracoccaceae</taxon>
        <taxon>Pseudodonghicola</taxon>
    </lineage>
</organism>
<evidence type="ECO:0000313" key="3">
    <source>
        <dbReference type="Proteomes" id="UP000611500"/>
    </source>
</evidence>
<gene>
    <name evidence="2" type="ORF">GCM10010961_39210</name>
</gene>
<dbReference type="Proteomes" id="UP000611500">
    <property type="component" value="Unassembled WGS sequence"/>
</dbReference>
<name>A0A8J3ME98_9RHOB</name>
<sequence length="116" mass="12124">MIRSWRIYFGLALVVVMALTSQSMAVARGAAGVAGQIEICIGSGPVTVYVDDSGNPTGPPHICPDFALHFLAFVTPPAILPAPLTLEVRRLSACQRGLCSGRPVPTARARDPPSVG</sequence>
<proteinExistence type="predicted"/>
<comment type="caution">
    <text evidence="2">The sequence shown here is derived from an EMBL/GenBank/DDBJ whole genome shotgun (WGS) entry which is preliminary data.</text>
</comment>
<dbReference type="RefSeq" id="WP_028095004.1">
    <property type="nucleotide sequence ID" value="NZ_BNAP01000030.1"/>
</dbReference>
<accession>A0A8J3ME98</accession>
<feature type="signal peptide" evidence="1">
    <location>
        <begin position="1"/>
        <end position="25"/>
    </location>
</feature>
<evidence type="ECO:0008006" key="4">
    <source>
        <dbReference type="Google" id="ProtNLM"/>
    </source>
</evidence>
<dbReference type="AlphaFoldDB" id="A0A8J3ME98"/>
<dbReference type="EMBL" id="BNAP01000030">
    <property type="protein sequence ID" value="GHH01725.1"/>
    <property type="molecule type" value="Genomic_DNA"/>
</dbReference>
<protein>
    <recommendedName>
        <fullName evidence="4">DUF2946 domain-containing protein</fullName>
    </recommendedName>
</protein>
<feature type="chain" id="PRO_5035317685" description="DUF2946 domain-containing protein" evidence="1">
    <location>
        <begin position="26"/>
        <end position="116"/>
    </location>
</feature>
<evidence type="ECO:0000256" key="1">
    <source>
        <dbReference type="SAM" id="SignalP"/>
    </source>
</evidence>
<keyword evidence="1" id="KW-0732">Signal</keyword>